<sequence>MVLGDEKKLRPSWPACWSKCLPISSSRSSLSLPSPENEEYDEKVDRVSTNSKKNQRKPGGWKSMPLVLGNETFERLATVGLLANFMMFLMTQFHMDQVSASNVINMWSGVTNFAPLLGAFISDAYVGRFLTIAVSSFASLLGMVTLTLIAWIPQLHPQCTPQQSQLHRCKGPTTSQMGVLVMALGWLSIGTGGIRPCSLPFGVDQFDATTDQGRKDINSFFNWYYTTFTVVLIIALTAVVYIQDSVSWVWGFGIPTALMLCSIILFFVGTKLYVYVKPEGSVFSGIAQAVVAAYKKRKLKLPDEGDHVDGVFYDPPLKGSIVTKLPLTNEFRILNKAAIVIEGEVKPDGSPENKWRLCSIQLIEEVKCLVRVVPIWASGIICFTAMAQQGTFTISQAMKMDRHLGPKFQIPAGSLVVISMITVGAWLPFYDRILVPSLRKITKIEGGITLLQRIGIGIVFSILSMVVAGLMEEMRRASAISAGRPDGIAPISVMWLAPQLIVMGFAEAFNIIGQLEFYYKEFPENMRSVANSLFFVTVAGANYLSSFVVTTVHKVTGTHDHPDWLTNDINAGKVDYFYYLLAGMGVLNFVYFLVVAKRYNYTSRMQISEEKTEFDVELSDIKH</sequence>
<keyword evidence="4 8" id="KW-1133">Transmembrane helix</keyword>
<keyword evidence="5 8" id="KW-0472">Membrane</keyword>
<feature type="transmembrane region" description="Helical" evidence="8">
    <location>
        <begin position="576"/>
        <end position="596"/>
    </location>
</feature>
<feature type="region of interest" description="Disordered" evidence="7">
    <location>
        <begin position="24"/>
        <end position="59"/>
    </location>
</feature>
<proteinExistence type="inferred from homology"/>
<feature type="transmembrane region" description="Helical" evidence="8">
    <location>
        <begin position="103"/>
        <end position="122"/>
    </location>
</feature>
<dbReference type="PANTHER" id="PTHR11654">
    <property type="entry name" value="OLIGOPEPTIDE TRANSPORTER-RELATED"/>
    <property type="match status" value="1"/>
</dbReference>
<gene>
    <name evidence="9" type="ORF">ILEXP_LOCUS41854</name>
</gene>
<evidence type="ECO:0000256" key="2">
    <source>
        <dbReference type="ARBA" id="ARBA00005982"/>
    </source>
</evidence>
<evidence type="ECO:0000313" key="9">
    <source>
        <dbReference type="EMBL" id="CAK9172211.1"/>
    </source>
</evidence>
<comment type="subcellular location">
    <subcellularLocation>
        <location evidence="1">Membrane</location>
        <topology evidence="1">Multi-pass membrane protein</topology>
    </subcellularLocation>
</comment>
<evidence type="ECO:0000256" key="6">
    <source>
        <dbReference type="ARBA" id="ARBA00044504"/>
    </source>
</evidence>
<protein>
    <submittedName>
        <fullName evidence="9">Uncharacterized protein</fullName>
    </submittedName>
</protein>
<feature type="transmembrane region" description="Helical" evidence="8">
    <location>
        <begin position="128"/>
        <end position="152"/>
    </location>
</feature>
<feature type="transmembrane region" description="Helical" evidence="8">
    <location>
        <begin position="223"/>
        <end position="242"/>
    </location>
</feature>
<feature type="transmembrane region" description="Helical" evidence="8">
    <location>
        <begin position="408"/>
        <end position="429"/>
    </location>
</feature>
<reference evidence="9 10" key="1">
    <citation type="submission" date="2024-02" db="EMBL/GenBank/DDBJ databases">
        <authorList>
            <person name="Vignale AGUSTIN F."/>
            <person name="Sosa J E."/>
            <person name="Modenutti C."/>
        </authorList>
    </citation>
    <scope>NUCLEOTIDE SEQUENCE [LARGE SCALE GENOMIC DNA]</scope>
</reference>
<dbReference type="SUPFAM" id="SSF103473">
    <property type="entry name" value="MFS general substrate transporter"/>
    <property type="match status" value="1"/>
</dbReference>
<comment type="similarity">
    <text evidence="6">Belongs to the major facilitator superfamily. Phosphate:H(+) symporter (TC 2.A.1.9) family.</text>
</comment>
<keyword evidence="3 8" id="KW-0812">Transmembrane</keyword>
<feature type="transmembrane region" description="Helical" evidence="8">
    <location>
        <begin position="73"/>
        <end position="91"/>
    </location>
</feature>
<keyword evidence="10" id="KW-1185">Reference proteome</keyword>
<evidence type="ECO:0000256" key="5">
    <source>
        <dbReference type="ARBA" id="ARBA00023136"/>
    </source>
</evidence>
<name>A0ABC8TTG0_9AQUA</name>
<feature type="transmembrane region" description="Helical" evidence="8">
    <location>
        <begin position="368"/>
        <end position="388"/>
    </location>
</feature>
<dbReference type="InterPro" id="IPR000109">
    <property type="entry name" value="POT_fam"/>
</dbReference>
<comment type="caution">
    <text evidence="9">The sequence shown here is derived from an EMBL/GenBank/DDBJ whole genome shotgun (WGS) entry which is preliminary data.</text>
</comment>
<evidence type="ECO:0000256" key="4">
    <source>
        <dbReference type="ARBA" id="ARBA00022989"/>
    </source>
</evidence>
<dbReference type="AlphaFoldDB" id="A0ABC8TTG0"/>
<dbReference type="Gene3D" id="1.20.1250.20">
    <property type="entry name" value="MFS general substrate transporter like domains"/>
    <property type="match status" value="1"/>
</dbReference>
<evidence type="ECO:0000256" key="3">
    <source>
        <dbReference type="ARBA" id="ARBA00022692"/>
    </source>
</evidence>
<dbReference type="GO" id="GO:0016020">
    <property type="term" value="C:membrane"/>
    <property type="evidence" value="ECO:0007669"/>
    <property type="project" value="UniProtKB-SubCell"/>
</dbReference>
<dbReference type="CDD" id="cd17416">
    <property type="entry name" value="MFS_NPF1_2"/>
    <property type="match status" value="1"/>
</dbReference>
<dbReference type="Pfam" id="PF00854">
    <property type="entry name" value="PTR2"/>
    <property type="match status" value="1"/>
</dbReference>
<feature type="compositionally biased region" description="Low complexity" evidence="7">
    <location>
        <begin position="24"/>
        <end position="35"/>
    </location>
</feature>
<evidence type="ECO:0000256" key="7">
    <source>
        <dbReference type="SAM" id="MobiDB-lite"/>
    </source>
</evidence>
<evidence type="ECO:0000313" key="10">
    <source>
        <dbReference type="Proteomes" id="UP001642360"/>
    </source>
</evidence>
<organism evidence="9 10">
    <name type="scientific">Ilex paraguariensis</name>
    <name type="common">yerba mate</name>
    <dbReference type="NCBI Taxonomy" id="185542"/>
    <lineage>
        <taxon>Eukaryota</taxon>
        <taxon>Viridiplantae</taxon>
        <taxon>Streptophyta</taxon>
        <taxon>Embryophyta</taxon>
        <taxon>Tracheophyta</taxon>
        <taxon>Spermatophyta</taxon>
        <taxon>Magnoliopsida</taxon>
        <taxon>eudicotyledons</taxon>
        <taxon>Gunneridae</taxon>
        <taxon>Pentapetalae</taxon>
        <taxon>asterids</taxon>
        <taxon>campanulids</taxon>
        <taxon>Aquifoliales</taxon>
        <taxon>Aquifoliaceae</taxon>
        <taxon>Ilex</taxon>
    </lineage>
</organism>
<dbReference type="InterPro" id="IPR036259">
    <property type="entry name" value="MFS_trans_sf"/>
</dbReference>
<evidence type="ECO:0000256" key="8">
    <source>
        <dbReference type="SAM" id="Phobius"/>
    </source>
</evidence>
<feature type="transmembrane region" description="Helical" evidence="8">
    <location>
        <begin position="248"/>
        <end position="268"/>
    </location>
</feature>
<feature type="transmembrane region" description="Helical" evidence="8">
    <location>
        <begin position="533"/>
        <end position="556"/>
    </location>
</feature>
<accession>A0ABC8TTG0</accession>
<dbReference type="EMBL" id="CAUOFW020005946">
    <property type="protein sequence ID" value="CAK9172211.1"/>
    <property type="molecule type" value="Genomic_DNA"/>
</dbReference>
<feature type="transmembrane region" description="Helical" evidence="8">
    <location>
        <begin position="491"/>
        <end position="512"/>
    </location>
</feature>
<comment type="similarity">
    <text evidence="2">Belongs to the major facilitator superfamily. Proton-dependent oligopeptide transporter (POT/PTR) (TC 2.A.17) family.</text>
</comment>
<feature type="transmembrane region" description="Helical" evidence="8">
    <location>
        <begin position="450"/>
        <end position="471"/>
    </location>
</feature>
<evidence type="ECO:0000256" key="1">
    <source>
        <dbReference type="ARBA" id="ARBA00004141"/>
    </source>
</evidence>
<dbReference type="Proteomes" id="UP001642360">
    <property type="component" value="Unassembled WGS sequence"/>
</dbReference>